<keyword evidence="3" id="KW-0411">Iron-sulfur</keyword>
<dbReference type="Pfam" id="PF04055">
    <property type="entry name" value="Radical_SAM"/>
    <property type="match status" value="1"/>
</dbReference>
<evidence type="ECO:0000313" key="5">
    <source>
        <dbReference type="EMBL" id="PTX58395.1"/>
    </source>
</evidence>
<dbReference type="SUPFAM" id="SSF102114">
    <property type="entry name" value="Radical SAM enzymes"/>
    <property type="match status" value="1"/>
</dbReference>
<dbReference type="PANTHER" id="PTHR43432">
    <property type="entry name" value="SLR0285 PROTEIN"/>
    <property type="match status" value="1"/>
</dbReference>
<dbReference type="EMBL" id="QBKT01000014">
    <property type="protein sequence ID" value="PTX58395.1"/>
    <property type="molecule type" value="Genomic_DNA"/>
</dbReference>
<dbReference type="SFLD" id="SFLDS00029">
    <property type="entry name" value="Radical_SAM"/>
    <property type="match status" value="1"/>
</dbReference>
<dbReference type="InterPro" id="IPR058240">
    <property type="entry name" value="rSAM_sf"/>
</dbReference>
<dbReference type="Gene3D" id="3.80.30.30">
    <property type="match status" value="1"/>
</dbReference>
<dbReference type="GO" id="GO:0016829">
    <property type="term" value="F:lyase activity"/>
    <property type="evidence" value="ECO:0007669"/>
    <property type="project" value="UniProtKB-KW"/>
</dbReference>
<dbReference type="RefSeq" id="WP_108116829.1">
    <property type="nucleotide sequence ID" value="NZ_QBKT01000014.1"/>
</dbReference>
<organism evidence="5 6">
    <name type="scientific">Kordia periserrulae</name>
    <dbReference type="NCBI Taxonomy" id="701523"/>
    <lineage>
        <taxon>Bacteria</taxon>
        <taxon>Pseudomonadati</taxon>
        <taxon>Bacteroidota</taxon>
        <taxon>Flavobacteriia</taxon>
        <taxon>Flavobacteriales</taxon>
        <taxon>Flavobacteriaceae</taxon>
        <taxon>Kordia</taxon>
    </lineage>
</organism>
<keyword evidence="1" id="KW-0479">Metal-binding</keyword>
<dbReference type="AlphaFoldDB" id="A0A2T6BQN2"/>
<protein>
    <submittedName>
        <fullName evidence="5">DNA repair photolyase</fullName>
    </submittedName>
</protein>
<evidence type="ECO:0000256" key="1">
    <source>
        <dbReference type="ARBA" id="ARBA00022723"/>
    </source>
</evidence>
<evidence type="ECO:0000256" key="3">
    <source>
        <dbReference type="ARBA" id="ARBA00023014"/>
    </source>
</evidence>
<dbReference type="InterPro" id="IPR040086">
    <property type="entry name" value="MJ0683-like"/>
</dbReference>
<dbReference type="GO" id="GO:0051536">
    <property type="term" value="F:iron-sulfur cluster binding"/>
    <property type="evidence" value="ECO:0007669"/>
    <property type="project" value="UniProtKB-KW"/>
</dbReference>
<feature type="domain" description="Radical SAM core" evidence="4">
    <location>
        <begin position="28"/>
        <end position="208"/>
    </location>
</feature>
<gene>
    <name evidence="5" type="ORF">C8N46_11440</name>
</gene>
<dbReference type="InterPro" id="IPR007197">
    <property type="entry name" value="rSAM"/>
</dbReference>
<accession>A0A2T6BQN2</accession>
<evidence type="ECO:0000313" key="6">
    <source>
        <dbReference type="Proteomes" id="UP000244090"/>
    </source>
</evidence>
<dbReference type="SFLD" id="SFLDG01084">
    <property type="entry name" value="Uncharacterised_Radical_SAM_Su"/>
    <property type="match status" value="1"/>
</dbReference>
<name>A0A2T6BQN2_9FLAO</name>
<comment type="caution">
    <text evidence="5">The sequence shown here is derived from an EMBL/GenBank/DDBJ whole genome shotgun (WGS) entry which is preliminary data.</text>
</comment>
<keyword evidence="6" id="KW-1185">Reference proteome</keyword>
<proteinExistence type="predicted"/>
<dbReference type="GO" id="GO:0046872">
    <property type="term" value="F:metal ion binding"/>
    <property type="evidence" value="ECO:0007669"/>
    <property type="project" value="UniProtKB-KW"/>
</dbReference>
<reference evidence="5 6" key="1">
    <citation type="submission" date="2018-04" db="EMBL/GenBank/DDBJ databases">
        <title>Genomic Encyclopedia of Archaeal and Bacterial Type Strains, Phase II (KMG-II): from individual species to whole genera.</title>
        <authorList>
            <person name="Goeker M."/>
        </authorList>
    </citation>
    <scope>NUCLEOTIDE SEQUENCE [LARGE SCALE GENOMIC DNA]</scope>
    <source>
        <strain evidence="5 6">DSM 25731</strain>
    </source>
</reference>
<evidence type="ECO:0000256" key="2">
    <source>
        <dbReference type="ARBA" id="ARBA00023004"/>
    </source>
</evidence>
<dbReference type="CDD" id="cd01335">
    <property type="entry name" value="Radical_SAM"/>
    <property type="match status" value="1"/>
</dbReference>
<dbReference type="OrthoDB" id="9785699at2"/>
<keyword evidence="2" id="KW-0408">Iron</keyword>
<dbReference type="Proteomes" id="UP000244090">
    <property type="component" value="Unassembled WGS sequence"/>
</dbReference>
<evidence type="ECO:0000259" key="4">
    <source>
        <dbReference type="Pfam" id="PF04055"/>
    </source>
</evidence>
<keyword evidence="5" id="KW-0456">Lyase</keyword>
<sequence length="295" mass="34111">MPRKIEVTSVLNKTKKRDSWFLDDYTVNLYSSCSFNCLYCYIRGSKYGTNLEESLSIKSNAIEVLDRQLFRRAKKNEYGIVVLSSATDPYLQLEKTYELTREALKLIANYKFPVHIITKSDLIERDFDLLHQIDKTAIHSNDLKDRLHNRGTIISFSFSTLDDTVANIFEKGATKPSVRLKTLKNTVRENFHTGVSLMPLLPFISDTTEHLHLLFSTFKKSNVKYILPATITLFGNGKADSKTLVLNAIRKHFPELENRYLNYFKNGSQMPDFYKKAFAAKMKELCNEYEVSNRI</sequence>
<dbReference type="PANTHER" id="PTHR43432:SF5">
    <property type="entry name" value="ELP3_MIAA_NIFB-LIKE RADICAL SAM CORE DOMAIN-CONTAINING PROTEIN"/>
    <property type="match status" value="1"/>
</dbReference>